<keyword evidence="2" id="KW-1185">Reference proteome</keyword>
<proteinExistence type="predicted"/>
<name>A0A4Y8DI60_9HELO</name>
<sequence>MGDEMGGGRVEKKTQCDLIGNDRGNYFRCDMGPIYGVGDDGAPIYVEKLEADGKNGRLKYSLTRVSLGGEGGESGDDDMEISDGKKDVAVAVMRKKMEILISVAQNQPPMCSEYEKTVR</sequence>
<comment type="caution">
    <text evidence="1">The sequence shown here is derived from an EMBL/GenBank/DDBJ whole genome shotgun (WGS) entry which is preliminary data.</text>
</comment>
<accession>A0A4Y8DI60</accession>
<dbReference type="AlphaFoldDB" id="A0A4Y8DI60"/>
<organism evidence="1 2">
    <name type="scientific">Botryotinia calthae</name>
    <dbReference type="NCBI Taxonomy" id="38488"/>
    <lineage>
        <taxon>Eukaryota</taxon>
        <taxon>Fungi</taxon>
        <taxon>Dikarya</taxon>
        <taxon>Ascomycota</taxon>
        <taxon>Pezizomycotina</taxon>
        <taxon>Leotiomycetes</taxon>
        <taxon>Helotiales</taxon>
        <taxon>Sclerotiniaceae</taxon>
        <taxon>Botryotinia</taxon>
    </lineage>
</organism>
<reference evidence="1 2" key="1">
    <citation type="submission" date="2017-11" db="EMBL/GenBank/DDBJ databases">
        <title>Comparative genomics of Botrytis spp.</title>
        <authorList>
            <person name="Valero-Jimenez C.A."/>
            <person name="Tapia P."/>
            <person name="Veloso J."/>
            <person name="Silva-Moreno E."/>
            <person name="Staats M."/>
            <person name="Valdes J.H."/>
            <person name="Van Kan J.A.L."/>
        </authorList>
    </citation>
    <scope>NUCLEOTIDE SEQUENCE [LARGE SCALE GENOMIC DNA]</scope>
    <source>
        <strain evidence="1 2">MUCL2830</strain>
    </source>
</reference>
<evidence type="ECO:0000313" key="1">
    <source>
        <dbReference type="EMBL" id="TEY85707.1"/>
    </source>
</evidence>
<evidence type="ECO:0000313" key="2">
    <source>
        <dbReference type="Proteomes" id="UP000297299"/>
    </source>
</evidence>
<gene>
    <name evidence="1" type="ORF">BOTCAL_0013g00150</name>
</gene>
<dbReference type="EMBL" id="PHWZ01000013">
    <property type="protein sequence ID" value="TEY85707.1"/>
    <property type="molecule type" value="Genomic_DNA"/>
</dbReference>
<protein>
    <submittedName>
        <fullName evidence="1">Uncharacterized protein</fullName>
    </submittedName>
</protein>
<dbReference type="Proteomes" id="UP000297299">
    <property type="component" value="Unassembled WGS sequence"/>
</dbReference>